<reference evidence="2 3" key="1">
    <citation type="submission" date="2020-08" db="EMBL/GenBank/DDBJ databases">
        <title>Genomic Encyclopedia of Type Strains, Phase IV (KMG-IV): sequencing the most valuable type-strain genomes for metagenomic binning, comparative biology and taxonomic classification.</title>
        <authorList>
            <person name="Goeker M."/>
        </authorList>
    </citation>
    <scope>NUCLEOTIDE SEQUENCE [LARGE SCALE GENOMIC DNA]</scope>
    <source>
        <strain evidence="2 3">DSM 100694</strain>
    </source>
</reference>
<comment type="caution">
    <text evidence="2">The sequence shown here is derived from an EMBL/GenBank/DDBJ whole genome shotgun (WGS) entry which is preliminary data.</text>
</comment>
<accession>A0A840DWQ3</accession>
<dbReference type="InterPro" id="IPR026834">
    <property type="entry name" value="LHH"/>
</dbReference>
<keyword evidence="3" id="KW-1185">Reference proteome</keyword>
<organism evidence="2 3">
    <name type="scientific">Bartonella fuyuanensis</name>
    <dbReference type="NCBI Taxonomy" id="1460968"/>
    <lineage>
        <taxon>Bacteria</taxon>
        <taxon>Pseudomonadati</taxon>
        <taxon>Pseudomonadota</taxon>
        <taxon>Alphaproteobacteria</taxon>
        <taxon>Hyphomicrobiales</taxon>
        <taxon>Bartonellaceae</taxon>
        <taxon>Bartonella</taxon>
    </lineage>
</organism>
<dbReference type="Proteomes" id="UP000585970">
    <property type="component" value="Unassembled WGS sequence"/>
</dbReference>
<dbReference type="Pfam" id="PF14411">
    <property type="entry name" value="LHH"/>
    <property type="match status" value="1"/>
</dbReference>
<dbReference type="AlphaFoldDB" id="A0A840DWQ3"/>
<sequence length="160" mass="18761">MAQSLEKMSDEAIATQYLGQERRFWSKPIEVEFEITNKGEKITQTNKVYQRDDLFDPNQIVSWTVKGKEVKGTNIERMKTGRAPLDFNENPIELHHMLQTHDGPIAEVTNAFHNKHNSVIHINPNTMGSAIDRDLFDKWRTQYWKERAKDYEKKDIATKK</sequence>
<feature type="domain" description="LHH" evidence="1">
    <location>
        <begin position="73"/>
        <end position="150"/>
    </location>
</feature>
<name>A0A840DWQ3_9HYPH</name>
<protein>
    <recommendedName>
        <fullName evidence="1">LHH domain-containing protein</fullName>
    </recommendedName>
</protein>
<gene>
    <name evidence="2" type="ORF">GGR08_001701</name>
</gene>
<dbReference type="EMBL" id="JACIFE010000063">
    <property type="protein sequence ID" value="MBB4077370.1"/>
    <property type="molecule type" value="Genomic_DNA"/>
</dbReference>
<evidence type="ECO:0000313" key="2">
    <source>
        <dbReference type="EMBL" id="MBB4077370.1"/>
    </source>
</evidence>
<proteinExistence type="predicted"/>
<evidence type="ECO:0000313" key="3">
    <source>
        <dbReference type="Proteomes" id="UP000585970"/>
    </source>
</evidence>
<evidence type="ECO:0000259" key="1">
    <source>
        <dbReference type="Pfam" id="PF14411"/>
    </source>
</evidence>